<evidence type="ECO:0000256" key="2">
    <source>
        <dbReference type="SAM" id="Phobius"/>
    </source>
</evidence>
<evidence type="ECO:0000313" key="4">
    <source>
        <dbReference type="EMBL" id="MCF7559420.1"/>
    </source>
</evidence>
<comment type="caution">
    <text evidence="4">The sequence shown here is derived from an EMBL/GenBank/DDBJ whole genome shotgun (WGS) entry which is preliminary data.</text>
</comment>
<dbReference type="RefSeq" id="WP_237229801.1">
    <property type="nucleotide sequence ID" value="NZ_JAKKDV010000001.1"/>
</dbReference>
<dbReference type="EMBL" id="JAKKDV010000001">
    <property type="protein sequence ID" value="MCF7559420.1"/>
    <property type="molecule type" value="Genomic_DNA"/>
</dbReference>
<dbReference type="InterPro" id="IPR003753">
    <property type="entry name" value="Exonuc_VII_L"/>
</dbReference>
<reference evidence="4 5" key="1">
    <citation type="submission" date="2022-01" db="EMBL/GenBank/DDBJ databases">
        <title>Draft genome sequence of Sabulilitoribacter multivorans KCTC 32326.</title>
        <authorList>
            <person name="Oh J.-S."/>
        </authorList>
    </citation>
    <scope>NUCLEOTIDE SEQUENCE [LARGE SCALE GENOMIC DNA]</scope>
    <source>
        <strain evidence="4 5">M-M16</strain>
    </source>
</reference>
<evidence type="ECO:0000259" key="3">
    <source>
        <dbReference type="Pfam" id="PF02601"/>
    </source>
</evidence>
<evidence type="ECO:0000313" key="5">
    <source>
        <dbReference type="Proteomes" id="UP001200022"/>
    </source>
</evidence>
<evidence type="ECO:0000256" key="1">
    <source>
        <dbReference type="SAM" id="Coils"/>
    </source>
</evidence>
<dbReference type="Proteomes" id="UP001200022">
    <property type="component" value="Unassembled WGS sequence"/>
</dbReference>
<keyword evidence="1" id="KW-0175">Coiled coil</keyword>
<keyword evidence="5" id="KW-1185">Reference proteome</keyword>
<dbReference type="Pfam" id="PF02601">
    <property type="entry name" value="Exonuc_VII_L"/>
    <property type="match status" value="1"/>
</dbReference>
<protein>
    <recommendedName>
        <fullName evidence="3">Exonuclease VII large subunit C-terminal domain-containing protein</fullName>
    </recommendedName>
</protein>
<organism evidence="4 5">
    <name type="scientific">Flaviramulus multivorans</name>
    <dbReference type="NCBI Taxonomy" id="1304750"/>
    <lineage>
        <taxon>Bacteria</taxon>
        <taxon>Pseudomonadati</taxon>
        <taxon>Bacteroidota</taxon>
        <taxon>Flavobacteriia</taxon>
        <taxon>Flavobacteriales</taxon>
        <taxon>Flavobacteriaceae</taxon>
        <taxon>Flaviramulus</taxon>
    </lineage>
</organism>
<feature type="domain" description="Exonuclease VII large subunit C-terminal" evidence="3">
    <location>
        <begin position="193"/>
        <end position="309"/>
    </location>
</feature>
<dbReference type="PANTHER" id="PTHR30008">
    <property type="entry name" value="EXODEOXYRIBONUCLEASE 7 LARGE SUBUNIT"/>
    <property type="match status" value="1"/>
</dbReference>
<name>A0ABS9IGY3_9FLAO</name>
<keyword evidence="2" id="KW-0472">Membrane</keyword>
<feature type="coiled-coil region" evidence="1">
    <location>
        <begin position="278"/>
        <end position="312"/>
    </location>
</feature>
<gene>
    <name evidence="4" type="ORF">L3X39_02135</name>
</gene>
<accession>A0ABS9IGY3</accession>
<keyword evidence="2" id="KW-0812">Transmembrane</keyword>
<sequence length="336" mass="38132">MLIENKITKITVTTLQALYSSSLSSTLDGKLLILEGFYFHRNGRLYNKYYYDEIVSKDKQNKITAQITPSLRKQLVEGEYFQYEGFVNKTQGLSKDSTLNVLFTVSKIVKHEEEVQLISKVEYDVFQARYERDIPLITDLLLEKIQSGKKPILDVITGVQSTSKDDYLAQLPDFIYYEIRHHKCSLSSKADLIRLMKSYDFKGSDLVVILRGGGSGLEVFNEIDLCKKALELPVPFITGIGHDADKTLLEKVADRGFSTPTAVGAFLQQTINVYKNRLKSIKAKDDELIQLKKQAENEKLLLSNQITSQKRNLNVIWIVLIALIVIIGALLFKIIA</sequence>
<dbReference type="InterPro" id="IPR020579">
    <property type="entry name" value="Exonuc_VII_lsu_C"/>
</dbReference>
<feature type="transmembrane region" description="Helical" evidence="2">
    <location>
        <begin position="315"/>
        <end position="335"/>
    </location>
</feature>
<dbReference type="PANTHER" id="PTHR30008:SF0">
    <property type="entry name" value="EXODEOXYRIBONUCLEASE 7 LARGE SUBUNIT"/>
    <property type="match status" value="1"/>
</dbReference>
<proteinExistence type="predicted"/>
<keyword evidence="2" id="KW-1133">Transmembrane helix</keyword>